<gene>
    <name evidence="4" type="ORF">AYI69_g20</name>
</gene>
<dbReference type="Proteomes" id="UP000187429">
    <property type="component" value="Unassembled WGS sequence"/>
</dbReference>
<evidence type="ECO:0000313" key="4">
    <source>
        <dbReference type="EMBL" id="OMJ30434.1"/>
    </source>
</evidence>
<dbReference type="Pfam" id="PF13181">
    <property type="entry name" value="TPR_8"/>
    <property type="match status" value="1"/>
</dbReference>
<dbReference type="PANTHER" id="PTHR15704:SF7">
    <property type="entry name" value="SUPERKILLER COMPLEX PROTEIN 3"/>
    <property type="match status" value="1"/>
</dbReference>
<keyword evidence="5" id="KW-1185">Reference proteome</keyword>
<dbReference type="PROSITE" id="PS50005">
    <property type="entry name" value="TPR"/>
    <property type="match status" value="2"/>
</dbReference>
<name>A0A1R1YU61_9FUNG</name>
<evidence type="ECO:0000313" key="5">
    <source>
        <dbReference type="Proteomes" id="UP000187429"/>
    </source>
</evidence>
<organism evidence="4 5">
    <name type="scientific">Smittium culicis</name>
    <dbReference type="NCBI Taxonomy" id="133412"/>
    <lineage>
        <taxon>Eukaryota</taxon>
        <taxon>Fungi</taxon>
        <taxon>Fungi incertae sedis</taxon>
        <taxon>Zoopagomycota</taxon>
        <taxon>Kickxellomycotina</taxon>
        <taxon>Harpellomycetes</taxon>
        <taxon>Harpellales</taxon>
        <taxon>Legeriomycetaceae</taxon>
        <taxon>Smittium</taxon>
    </lineage>
</organism>
<evidence type="ECO:0000256" key="3">
    <source>
        <dbReference type="PROSITE-ProRule" id="PRU00339"/>
    </source>
</evidence>
<accession>A0A1R1YU61</accession>
<comment type="caution">
    <text evidence="4">The sequence shown here is derived from an EMBL/GenBank/DDBJ whole genome shotgun (WGS) entry which is preliminary data.</text>
</comment>
<reference evidence="5" key="1">
    <citation type="submission" date="2017-01" db="EMBL/GenBank/DDBJ databases">
        <authorList>
            <person name="Wang Y."/>
            <person name="White M."/>
            <person name="Kvist S."/>
            <person name="Moncalvo J.-M."/>
        </authorList>
    </citation>
    <scope>NUCLEOTIDE SEQUENCE [LARGE SCALE GENOMIC DNA]</scope>
    <source>
        <strain evidence="5">ID-206-W2</strain>
    </source>
</reference>
<evidence type="ECO:0000256" key="1">
    <source>
        <dbReference type="ARBA" id="ARBA00022737"/>
    </source>
</evidence>
<dbReference type="OrthoDB" id="421075at2759"/>
<evidence type="ECO:0000256" key="2">
    <source>
        <dbReference type="ARBA" id="ARBA00022803"/>
    </source>
</evidence>
<proteinExistence type="predicted"/>
<keyword evidence="1" id="KW-0677">Repeat</keyword>
<dbReference type="GO" id="GO:0055087">
    <property type="term" value="C:Ski complex"/>
    <property type="evidence" value="ECO:0007669"/>
    <property type="project" value="InterPro"/>
</dbReference>
<sequence length="2066" mass="233573">MSSIIKNKLKAARSHIAKKEYESAYDASISCQNLKKTKESEDAYLKAIQIDPENILAWQGISNLYEEALDVEKLLPTLTELFNIYIKLKNFKKASEIFWKELAIHKKFNSTVKQIEVWRRFLNVNLNEIDSEQVSDLLQTGIESGWPSPDVCLDVLINLIETNNTAEISREIKKRRSRLDAPPISILTHNVIKEITINSNLLDLYEKKLLSLEGSNKILSFDIVTLKNEIDILSNTDSDSKCLFGEKITSILHKEADILDLYEKVFDIYTLKCVPMKAPNAPDPKRAIQITAKDINTFQSLIITLVSNLRNSKAHRFFIDFLDLDNTNNIFSNTLLQYTSLFGDNEPFNNSINNYRSLQKNSNSLEEIKGSATLLPIYETPDYYYGGCTFINLVKSKYYNKVEEFEKSISLNATITNHINAADILFSIKLPHSTDLFMLELAHSYFSLGKSGWKKSKEIYTSCINSKDIFTAIESTINACRILNLEKDYDKSLSLLNLTLQRVMDSDLSSDQKSYNIANVKGKIGEIYIKLGKISEARDMIENTLMIMPNWIEGKLALSDIYTSIFTSNGDLVYRKKSLKELIEAAKMDENNEYIFIKLGKWYFDSYKLAKENSDSEKIIFNFFSRSKSCYIKAYSLNPGNPVTSKSLAKSILLENNLPYDERVLKVVQILDQATKINNKQPWAWLQLGLINLNDYHSYSEAVTQFQNSIKNVYILQQNDEFYINSIAYEGLAESFLKCGKVLSAQQTALKAKQYLYTNLEFENFIKEFSNVSQIKIEKISLSFSVDNIFLNSIWSADELAIKKASLSFLQGEIHSFKNDYEVSHFYYLEAERFALSLNDMDVQPNLKLAHSREQRDQIAYSLISRISIKLTHNLLNFSIAKQLSGMFGSSFELLAQSLIRFSNLLEQSRLHKSNLVYAPWKLIFDSSVLLFDSIYYFGTSDNFLNSITTVNPQCPKNNLLSSISSIIKYCINYFRTNVTSAFNQGQEPSSDPISTVFTGDIAWLKSISENLEIGKFEFFVDNLVDIPLSLATASSAMMIMISPSASTASLSWKNLANSYFLRSMIRTSTHIIGSFPFYSRSYEPNDSFKENSYISKTISYLKPSYCDLSKDSLTLLSDSFFCIQASLQLSPTSIKSLHLLSKISFKLKMYKLSQHALVSSLKIDPNSPNGWLLLGNFYMVLGYFDLASKCFNSCLGINPDHMNATYSLAVLNLFFLNYPKSAFDLFQRCIDLGGNSKIGAVLSYCFLTWKYQSLATPNNVYLAIFELRKLCEIISDNPTCWHLLGLLAETSGENNLSKNMFQVACECFSSNKLNDIYNFNSLIKMYTYLSLFNSLEDSETNSILEISEGCLLNDKLTLSKDNKFKSQLFTIHNFDNVLPSSDSTISESEYLSISDRITQIFISQLQLATLHGYSRNCTAVYEYETASQIYSALLGRIEVGLILSEFESTKDVSKLSNLLSILVGFGISLVLCDKIDEGLSQFESAITIANNLAQLNDSFIPMKIIIDCLLSQVLWSLGTDEHKKLAYKHIFESLYTDENFVSRSLKSLNQDLLYSLAESLKVFLCFAISFKDSEAASIALESIKKIPSCNSIQSYIPFLVSVYHILVEENSSKSNRNIMKYLIANPNNREMWIQSASVYFYSSELNSNTMEPALLSCLSAMQFNFGTNILESSLKVENSSTQNLAKSSFSNNSYLALSSKKSYIDALLISCYAGLNLGTSLLSPPKISDTLIWCPSRYYVKNNLDSQDISDNLNKVSISGIIESPTGTTDEEENLFDVYEKIEEDESTIKKFASSNLKLSRSVMFGSHIEMVIKKSKFKAAKAVMLSPSSASTWYTLSVASYFQVLQKTNTLSTIPVSTELLLNPTSYKKKGFITSNTNNISHLSKTIVENFVYWNPGKLGILSNDEYSIPENLDQTPSDSLTIDATDSIISPKTNTMISQLESTKLYLSHLLSTFNEQIIIDEILHDIDPTLNSSSNSDALLSALFNNLRSESTDLFDIISANLSKAAIITLNSFSPPQFSYDSEEKTLLSILHLSKELESNLKEFGTLYFKSHNANPDQSDSR</sequence>
<protein>
    <submittedName>
        <fullName evidence="4">Superkiller protein 3</fullName>
    </submittedName>
</protein>
<dbReference type="EMBL" id="LSSM01000003">
    <property type="protein sequence ID" value="OMJ30434.1"/>
    <property type="molecule type" value="Genomic_DNA"/>
</dbReference>
<dbReference type="GO" id="GO:0006401">
    <property type="term" value="P:RNA catabolic process"/>
    <property type="evidence" value="ECO:0007669"/>
    <property type="project" value="InterPro"/>
</dbReference>
<dbReference type="PANTHER" id="PTHR15704">
    <property type="entry name" value="SUPERKILLER 3 PROTEIN-RELATED"/>
    <property type="match status" value="1"/>
</dbReference>
<dbReference type="InterPro" id="IPR011990">
    <property type="entry name" value="TPR-like_helical_dom_sf"/>
</dbReference>
<dbReference type="SMART" id="SM00028">
    <property type="entry name" value="TPR"/>
    <property type="match status" value="7"/>
</dbReference>
<feature type="repeat" description="TPR" evidence="3">
    <location>
        <begin position="518"/>
        <end position="551"/>
    </location>
</feature>
<dbReference type="Gene3D" id="1.25.40.10">
    <property type="entry name" value="Tetratricopeptide repeat domain"/>
    <property type="match status" value="3"/>
</dbReference>
<dbReference type="InterPro" id="IPR039226">
    <property type="entry name" value="Ski3/TTC37"/>
</dbReference>
<dbReference type="InterPro" id="IPR019734">
    <property type="entry name" value="TPR_rpt"/>
</dbReference>
<dbReference type="SUPFAM" id="SSF48452">
    <property type="entry name" value="TPR-like"/>
    <property type="match status" value="3"/>
</dbReference>
<feature type="repeat" description="TPR" evidence="3">
    <location>
        <begin position="1169"/>
        <end position="1202"/>
    </location>
</feature>
<keyword evidence="2 3" id="KW-0802">TPR repeat</keyword>